<sequence length="29" mass="3198">MQQIPNVVPGALDIPTAAKLRDPDLRRIV</sequence>
<accession>A0A091B1E3</accession>
<dbReference type="EMBL" id="AVCH01000182">
    <property type="protein sequence ID" value="KFN45471.1"/>
    <property type="molecule type" value="Genomic_DNA"/>
</dbReference>
<name>A0A091B1E3_9GAMM</name>
<evidence type="ECO:0000313" key="1">
    <source>
        <dbReference type="EMBL" id="KFN45471.1"/>
    </source>
</evidence>
<protein>
    <submittedName>
        <fullName evidence="1">Uncharacterized protein</fullName>
    </submittedName>
</protein>
<dbReference type="AlphaFoldDB" id="A0A091B1E3"/>
<proteinExistence type="predicted"/>
<keyword evidence="2" id="KW-1185">Reference proteome</keyword>
<gene>
    <name evidence="1" type="ORF">N790_02350</name>
</gene>
<comment type="caution">
    <text evidence="1">The sequence shown here is derived from an EMBL/GenBank/DDBJ whole genome shotgun (WGS) entry which is preliminary data.</text>
</comment>
<organism evidence="1 2">
    <name type="scientific">Arenimonas malthae CC-JY-1</name>
    <dbReference type="NCBI Taxonomy" id="1384054"/>
    <lineage>
        <taxon>Bacteria</taxon>
        <taxon>Pseudomonadati</taxon>
        <taxon>Pseudomonadota</taxon>
        <taxon>Gammaproteobacteria</taxon>
        <taxon>Lysobacterales</taxon>
        <taxon>Lysobacteraceae</taxon>
        <taxon>Arenimonas</taxon>
    </lineage>
</organism>
<reference evidence="1 2" key="1">
    <citation type="submission" date="2013-09" db="EMBL/GenBank/DDBJ databases">
        <title>Genome sequencing of Arenimonas malthae.</title>
        <authorList>
            <person name="Chen F."/>
            <person name="Wang G."/>
        </authorList>
    </citation>
    <scope>NUCLEOTIDE SEQUENCE [LARGE SCALE GENOMIC DNA]</scope>
    <source>
        <strain evidence="1 2">CC-JY-1</strain>
    </source>
</reference>
<dbReference type="Proteomes" id="UP000029392">
    <property type="component" value="Unassembled WGS sequence"/>
</dbReference>
<evidence type="ECO:0000313" key="2">
    <source>
        <dbReference type="Proteomes" id="UP000029392"/>
    </source>
</evidence>
<dbReference type="STRING" id="1384054.N790_02350"/>